<dbReference type="SUPFAM" id="SSF51905">
    <property type="entry name" value="FAD/NAD(P)-binding domain"/>
    <property type="match status" value="1"/>
</dbReference>
<dbReference type="PANTHER" id="PTHR11552:SF147">
    <property type="entry name" value="CHOLINE DEHYDROGENASE, MITOCHONDRIAL"/>
    <property type="match status" value="1"/>
</dbReference>
<keyword evidence="10" id="KW-1185">Reference proteome</keyword>
<dbReference type="AlphaFoldDB" id="A0A158F537"/>
<dbReference type="GO" id="GO:0050660">
    <property type="term" value="F:flavin adenine dinucleotide binding"/>
    <property type="evidence" value="ECO:0007669"/>
    <property type="project" value="InterPro"/>
</dbReference>
<dbReference type="EMBL" id="FCON02000002">
    <property type="protein sequence ID" value="SAL14851.1"/>
    <property type="molecule type" value="Genomic_DNA"/>
</dbReference>
<feature type="domain" description="Glucose-methanol-choline oxidoreductase N-terminal" evidence="8">
    <location>
        <begin position="279"/>
        <end position="293"/>
    </location>
</feature>
<organism evidence="9 10">
    <name type="scientific">Caballeronia choica</name>
    <dbReference type="NCBI Taxonomy" id="326476"/>
    <lineage>
        <taxon>Bacteria</taxon>
        <taxon>Pseudomonadati</taxon>
        <taxon>Pseudomonadota</taxon>
        <taxon>Betaproteobacteria</taxon>
        <taxon>Burkholderiales</taxon>
        <taxon>Burkholderiaceae</taxon>
        <taxon>Caballeronia</taxon>
    </lineage>
</organism>
<dbReference type="Gene3D" id="3.30.560.10">
    <property type="entry name" value="Glucose Oxidase, domain 3"/>
    <property type="match status" value="1"/>
</dbReference>
<dbReference type="RefSeq" id="WP_087642586.1">
    <property type="nucleotide sequence ID" value="NZ_FCON02000002.1"/>
</dbReference>
<evidence type="ECO:0000313" key="10">
    <source>
        <dbReference type="Proteomes" id="UP000054770"/>
    </source>
</evidence>
<sequence>MKQSGNGKDSASNAIEFDYVVVGAGSAGCAIASRLAEDPGVTVVLLEAGPTDHHYTVSAPIGIAVTAVRAGPRNYGYYSVPQAAMNGRRSWQPRGRGLGGSSSINGMVYIRGHRKDYDDWAAAGCDGWSYRDVLPYFRRSECHELHAGTDDNPWHGGEGPLHVSELRSPNPFSRRFIQAAQQAGFPFNHDFNGEKQDGVGLYQVTQHNGERWNTARAFLHGGDVRDTRLNGGRSHLTVLTDTQALKIVFEGKRARGVSVVRDGVMQTVRARREVVLCAGAFNSPQLLMASGVGPAAHLRELGIEVVRDLPGVGQNLQDHLDIVVNKQLHSTDLFGRSLPGALRLIREIHRYRRHRTGMITSNLAEAGGFVKSRAELDVPDLQLHFVPALLGDRGSKKRPRGHGYSCHVCVLRPHSRGEVRLRSPDLRDAPLIDPRFLSDERDLDGLVDGVRIVRRIFAQRSLDGMGGRELSTGDFGDDDTNEDAIRSFIRSHADTVFHPVGTCSMGTGSTAVVDPALRVRGVEGLRVVDASVMPTLIGGNTNAPSIMIAEKAADMMRHARTDARAAATV</sequence>
<accession>A0A158F537</accession>
<evidence type="ECO:0000256" key="6">
    <source>
        <dbReference type="RuleBase" id="RU003968"/>
    </source>
</evidence>
<dbReference type="InterPro" id="IPR007867">
    <property type="entry name" value="GMC_OxRtase_C"/>
</dbReference>
<dbReference type="Pfam" id="PF00732">
    <property type="entry name" value="GMC_oxred_N"/>
    <property type="match status" value="1"/>
</dbReference>
<evidence type="ECO:0000256" key="2">
    <source>
        <dbReference type="ARBA" id="ARBA00010790"/>
    </source>
</evidence>
<dbReference type="Proteomes" id="UP000054770">
    <property type="component" value="Unassembled WGS sequence"/>
</dbReference>
<dbReference type="PROSITE" id="PS51257">
    <property type="entry name" value="PROKAR_LIPOPROTEIN"/>
    <property type="match status" value="1"/>
</dbReference>
<evidence type="ECO:0000313" key="9">
    <source>
        <dbReference type="EMBL" id="SAL14851.1"/>
    </source>
</evidence>
<dbReference type="PANTHER" id="PTHR11552">
    <property type="entry name" value="GLUCOSE-METHANOL-CHOLINE GMC OXIDOREDUCTASE"/>
    <property type="match status" value="1"/>
</dbReference>
<evidence type="ECO:0000256" key="4">
    <source>
        <dbReference type="ARBA" id="ARBA00022827"/>
    </source>
</evidence>
<evidence type="ECO:0000259" key="8">
    <source>
        <dbReference type="PROSITE" id="PS00624"/>
    </source>
</evidence>
<proteinExistence type="inferred from homology"/>
<reference evidence="9" key="1">
    <citation type="submission" date="2016-01" db="EMBL/GenBank/DDBJ databases">
        <authorList>
            <person name="Peeters C."/>
        </authorList>
    </citation>
    <scope>NUCLEOTIDE SEQUENCE [LARGE SCALE GENOMIC DNA]</scope>
    <source>
        <strain evidence="9">LMG 22940</strain>
    </source>
</reference>
<dbReference type="PROSITE" id="PS00624">
    <property type="entry name" value="GMC_OXRED_2"/>
    <property type="match status" value="1"/>
</dbReference>
<evidence type="ECO:0000256" key="3">
    <source>
        <dbReference type="ARBA" id="ARBA00022630"/>
    </source>
</evidence>
<dbReference type="PIRSF" id="PIRSF000137">
    <property type="entry name" value="Alcohol_oxidase"/>
    <property type="match status" value="1"/>
</dbReference>
<dbReference type="SUPFAM" id="SSF54373">
    <property type="entry name" value="FAD-linked reductases, C-terminal domain"/>
    <property type="match status" value="1"/>
</dbReference>
<feature type="domain" description="Glucose-methanol-choline oxidoreductase N-terminal" evidence="7">
    <location>
        <begin position="95"/>
        <end position="118"/>
    </location>
</feature>
<dbReference type="Pfam" id="PF05199">
    <property type="entry name" value="GMC_oxred_C"/>
    <property type="match status" value="1"/>
</dbReference>
<dbReference type="PROSITE" id="PS00623">
    <property type="entry name" value="GMC_OXRED_1"/>
    <property type="match status" value="1"/>
</dbReference>
<evidence type="ECO:0000256" key="5">
    <source>
        <dbReference type="PIRSR" id="PIRSR000137-2"/>
    </source>
</evidence>
<feature type="binding site" evidence="5">
    <location>
        <begin position="105"/>
        <end position="108"/>
    </location>
    <ligand>
        <name>FAD</name>
        <dbReference type="ChEBI" id="CHEBI:57692"/>
    </ligand>
</feature>
<keyword evidence="4 5" id="KW-0274">FAD</keyword>
<dbReference type="InterPro" id="IPR036188">
    <property type="entry name" value="FAD/NAD-bd_sf"/>
</dbReference>
<evidence type="ECO:0000259" key="7">
    <source>
        <dbReference type="PROSITE" id="PS00623"/>
    </source>
</evidence>
<evidence type="ECO:0000256" key="1">
    <source>
        <dbReference type="ARBA" id="ARBA00001974"/>
    </source>
</evidence>
<keyword evidence="3 6" id="KW-0285">Flavoprotein</keyword>
<gene>
    <name evidence="9" type="ORF">AWB68_00291</name>
</gene>
<dbReference type="OrthoDB" id="9785276at2"/>
<protein>
    <submittedName>
        <fullName evidence="9">GMC family oxidoreductase</fullName>
    </submittedName>
</protein>
<dbReference type="InterPro" id="IPR000172">
    <property type="entry name" value="GMC_OxRdtase_N"/>
</dbReference>
<dbReference type="Gene3D" id="3.50.50.60">
    <property type="entry name" value="FAD/NAD(P)-binding domain"/>
    <property type="match status" value="1"/>
</dbReference>
<comment type="cofactor">
    <cofactor evidence="1 5">
        <name>FAD</name>
        <dbReference type="ChEBI" id="CHEBI:57692"/>
    </cofactor>
</comment>
<comment type="caution">
    <text evidence="9">The sequence shown here is derived from an EMBL/GenBank/DDBJ whole genome shotgun (WGS) entry which is preliminary data.</text>
</comment>
<dbReference type="InterPro" id="IPR012132">
    <property type="entry name" value="GMC_OxRdtase"/>
</dbReference>
<comment type="similarity">
    <text evidence="2 6">Belongs to the GMC oxidoreductase family.</text>
</comment>
<dbReference type="GO" id="GO:0016614">
    <property type="term" value="F:oxidoreductase activity, acting on CH-OH group of donors"/>
    <property type="evidence" value="ECO:0007669"/>
    <property type="project" value="InterPro"/>
</dbReference>
<name>A0A158F537_9BURK</name>